<dbReference type="OrthoDB" id="5589343at2759"/>
<comment type="caution">
    <text evidence="2">The sequence shown here is derived from an EMBL/GenBank/DDBJ whole genome shotgun (WGS) entry which is preliminary data.</text>
</comment>
<keyword evidence="3" id="KW-1185">Reference proteome</keyword>
<gene>
    <name evidence="2" type="ORF">IWQ62_000195</name>
</gene>
<reference evidence="2" key="1">
    <citation type="submission" date="2022-07" db="EMBL/GenBank/DDBJ databases">
        <title>Phylogenomic reconstructions and comparative analyses of Kickxellomycotina fungi.</title>
        <authorList>
            <person name="Reynolds N.K."/>
            <person name="Stajich J.E."/>
            <person name="Barry K."/>
            <person name="Grigoriev I.V."/>
            <person name="Crous P."/>
            <person name="Smith M.E."/>
        </authorList>
    </citation>
    <scope>NUCLEOTIDE SEQUENCE</scope>
    <source>
        <strain evidence="2">RSA 1196</strain>
    </source>
</reference>
<evidence type="ECO:0000313" key="3">
    <source>
        <dbReference type="Proteomes" id="UP001150925"/>
    </source>
</evidence>
<sequence length="204" mass="23236">MLPAHFRLLTPTFSRSARVWQCRTSHSIASSGSKSPTVNNTAGAEDSTVLTQGPPEPRVVEGNKVVYPPEEERYVPPSQKDYEYTHEGFNSKLWGYSLGALALGVVIHRFDRYLTDDGKLPHPLTVLIEKYMWKEEDSYRMLEHMLEREKKRVQERTQASEDRVLYRAGYREPPVVRRDSLMTSSTHYGDLQASNNNGDSTTSA</sequence>
<feature type="compositionally biased region" description="Polar residues" evidence="1">
    <location>
        <begin position="28"/>
        <end position="42"/>
    </location>
</feature>
<dbReference type="EMBL" id="JANBPY010000006">
    <property type="protein sequence ID" value="KAJ1970089.1"/>
    <property type="molecule type" value="Genomic_DNA"/>
</dbReference>
<evidence type="ECO:0000313" key="2">
    <source>
        <dbReference type="EMBL" id="KAJ1970089.1"/>
    </source>
</evidence>
<dbReference type="Proteomes" id="UP001150925">
    <property type="component" value="Unassembled WGS sequence"/>
</dbReference>
<feature type="region of interest" description="Disordered" evidence="1">
    <location>
        <begin position="176"/>
        <end position="204"/>
    </location>
</feature>
<evidence type="ECO:0000256" key="1">
    <source>
        <dbReference type="SAM" id="MobiDB-lite"/>
    </source>
</evidence>
<accession>A0A9W8B183</accession>
<feature type="compositionally biased region" description="Polar residues" evidence="1">
    <location>
        <begin position="181"/>
        <end position="204"/>
    </location>
</feature>
<name>A0A9W8B183_9FUNG</name>
<dbReference type="AlphaFoldDB" id="A0A9W8B183"/>
<proteinExistence type="predicted"/>
<protein>
    <submittedName>
        <fullName evidence="2">Uncharacterized protein</fullName>
    </submittedName>
</protein>
<organism evidence="2 3">
    <name type="scientific">Dispira parvispora</name>
    <dbReference type="NCBI Taxonomy" id="1520584"/>
    <lineage>
        <taxon>Eukaryota</taxon>
        <taxon>Fungi</taxon>
        <taxon>Fungi incertae sedis</taxon>
        <taxon>Zoopagomycota</taxon>
        <taxon>Kickxellomycotina</taxon>
        <taxon>Dimargaritomycetes</taxon>
        <taxon>Dimargaritales</taxon>
        <taxon>Dimargaritaceae</taxon>
        <taxon>Dispira</taxon>
    </lineage>
</organism>
<feature type="region of interest" description="Disordered" evidence="1">
    <location>
        <begin position="28"/>
        <end position="56"/>
    </location>
</feature>